<evidence type="ECO:0000313" key="3">
    <source>
        <dbReference type="WBParaSite" id="NBR_0002197801-mRNA-1"/>
    </source>
</evidence>
<accession>A0A0N4YXK6</accession>
<reference evidence="1 2" key="2">
    <citation type="submission" date="2018-11" db="EMBL/GenBank/DDBJ databases">
        <authorList>
            <consortium name="Pathogen Informatics"/>
        </authorList>
    </citation>
    <scope>NUCLEOTIDE SEQUENCE [LARGE SCALE GENOMIC DNA]</scope>
</reference>
<name>A0A0N4YXK6_NIPBR</name>
<sequence length="84" mass="9702">MFSPSRVVARLAGYFPPVSSPPTRREIAIADAFKRVLQDALYGDVEPEEDEHLQLAEASLFYRTTSKASRPLVSMRRRFRWMKT</sequence>
<dbReference type="WBParaSite" id="NBR_0002197801-mRNA-1">
    <property type="protein sequence ID" value="NBR_0002197801-mRNA-1"/>
    <property type="gene ID" value="NBR_0002197801"/>
</dbReference>
<dbReference type="EMBL" id="UYSL01027177">
    <property type="protein sequence ID" value="VDL86481.1"/>
    <property type="molecule type" value="Genomic_DNA"/>
</dbReference>
<protein>
    <submittedName>
        <fullName evidence="1 3">Uncharacterized protein</fullName>
    </submittedName>
</protein>
<dbReference type="Proteomes" id="UP000271162">
    <property type="component" value="Unassembled WGS sequence"/>
</dbReference>
<evidence type="ECO:0000313" key="2">
    <source>
        <dbReference type="Proteomes" id="UP000271162"/>
    </source>
</evidence>
<organism evidence="3">
    <name type="scientific">Nippostrongylus brasiliensis</name>
    <name type="common">Rat hookworm</name>
    <dbReference type="NCBI Taxonomy" id="27835"/>
    <lineage>
        <taxon>Eukaryota</taxon>
        <taxon>Metazoa</taxon>
        <taxon>Ecdysozoa</taxon>
        <taxon>Nematoda</taxon>
        <taxon>Chromadorea</taxon>
        <taxon>Rhabditida</taxon>
        <taxon>Rhabditina</taxon>
        <taxon>Rhabditomorpha</taxon>
        <taxon>Strongyloidea</taxon>
        <taxon>Heligmosomidae</taxon>
        <taxon>Nippostrongylus</taxon>
    </lineage>
</organism>
<proteinExistence type="predicted"/>
<reference evidence="3" key="1">
    <citation type="submission" date="2017-02" db="UniProtKB">
        <authorList>
            <consortium name="WormBaseParasite"/>
        </authorList>
    </citation>
    <scope>IDENTIFICATION</scope>
</reference>
<evidence type="ECO:0000313" key="1">
    <source>
        <dbReference type="EMBL" id="VDL86481.1"/>
    </source>
</evidence>
<gene>
    <name evidence="1" type="ORF">NBR_LOCUS21979</name>
</gene>
<dbReference type="AlphaFoldDB" id="A0A0N4YXK6"/>
<keyword evidence="2" id="KW-1185">Reference proteome</keyword>